<evidence type="ECO:0000313" key="3">
    <source>
        <dbReference type="Proteomes" id="UP000051386"/>
    </source>
</evidence>
<keyword evidence="1" id="KW-1133">Transmembrane helix</keyword>
<dbReference type="AlphaFoldDB" id="A0A0R0DG49"/>
<reference evidence="2 3" key="1">
    <citation type="submission" date="2015-05" db="EMBL/GenBank/DDBJ databases">
        <title>Genome sequencing and analysis of members of genus Stenotrophomonas.</title>
        <authorList>
            <person name="Patil P.P."/>
            <person name="Midha S."/>
            <person name="Patil P.B."/>
        </authorList>
    </citation>
    <scope>NUCLEOTIDE SEQUENCE [LARGE SCALE GENOMIC DNA]</scope>
    <source>
        <strain evidence="2 3">DSM 21508</strain>
    </source>
</reference>
<dbReference type="PATRIC" id="fig|517011.3.peg.3480"/>
<evidence type="ECO:0000313" key="2">
    <source>
        <dbReference type="EMBL" id="KRG76371.1"/>
    </source>
</evidence>
<feature type="transmembrane region" description="Helical" evidence="1">
    <location>
        <begin position="60"/>
        <end position="78"/>
    </location>
</feature>
<gene>
    <name evidence="2" type="ORF">ABB28_03635</name>
</gene>
<evidence type="ECO:0000256" key="1">
    <source>
        <dbReference type="SAM" id="Phobius"/>
    </source>
</evidence>
<sequence length="83" mass="8163">MRGGLALLAGYAVAAAWAAALARLLPGAAADTALVATMLSFVVYTGAAIWSFAARSSARAAFGLLIAGALGLTIAWLLRGGAA</sequence>
<name>A0A0R0DG49_9GAMM</name>
<keyword evidence="1" id="KW-0472">Membrane</keyword>
<dbReference type="EMBL" id="LDJK01000009">
    <property type="protein sequence ID" value="KRG76371.1"/>
    <property type="molecule type" value="Genomic_DNA"/>
</dbReference>
<keyword evidence="3" id="KW-1185">Reference proteome</keyword>
<dbReference type="Proteomes" id="UP000051386">
    <property type="component" value="Unassembled WGS sequence"/>
</dbReference>
<keyword evidence="1" id="KW-0812">Transmembrane</keyword>
<accession>A0A0R0DG49</accession>
<feature type="transmembrane region" description="Helical" evidence="1">
    <location>
        <begin position="32"/>
        <end position="53"/>
    </location>
</feature>
<comment type="caution">
    <text evidence="2">The sequence shown here is derived from an EMBL/GenBank/DDBJ whole genome shotgun (WGS) entry which is preliminary data.</text>
</comment>
<protein>
    <recommendedName>
        <fullName evidence="4">Iron transporter</fullName>
    </recommendedName>
</protein>
<evidence type="ECO:0008006" key="4">
    <source>
        <dbReference type="Google" id="ProtNLM"/>
    </source>
</evidence>
<proteinExistence type="predicted"/>
<organism evidence="2 3">
    <name type="scientific">Stenotrophomonas chelatiphaga</name>
    <dbReference type="NCBI Taxonomy" id="517011"/>
    <lineage>
        <taxon>Bacteria</taxon>
        <taxon>Pseudomonadati</taxon>
        <taxon>Pseudomonadota</taxon>
        <taxon>Gammaproteobacteria</taxon>
        <taxon>Lysobacterales</taxon>
        <taxon>Lysobacteraceae</taxon>
        <taxon>Stenotrophomonas</taxon>
    </lineage>
</organism>